<comment type="caution">
    <text evidence="1">The sequence shown here is derived from an EMBL/GenBank/DDBJ whole genome shotgun (WGS) entry which is preliminary data.</text>
</comment>
<gene>
    <name evidence="1" type="ORF">ACFOYY_25090</name>
</gene>
<evidence type="ECO:0000313" key="1">
    <source>
        <dbReference type="EMBL" id="MFC3983428.1"/>
    </source>
</evidence>
<organism evidence="1 2">
    <name type="scientific">Streptosporangium jomthongense</name>
    <dbReference type="NCBI Taxonomy" id="1193683"/>
    <lineage>
        <taxon>Bacteria</taxon>
        <taxon>Bacillati</taxon>
        <taxon>Actinomycetota</taxon>
        <taxon>Actinomycetes</taxon>
        <taxon>Streptosporangiales</taxon>
        <taxon>Streptosporangiaceae</taxon>
        <taxon>Streptosporangium</taxon>
    </lineage>
</organism>
<dbReference type="Proteomes" id="UP001595698">
    <property type="component" value="Unassembled WGS sequence"/>
</dbReference>
<evidence type="ECO:0000313" key="2">
    <source>
        <dbReference type="Proteomes" id="UP001595698"/>
    </source>
</evidence>
<name>A0ABV8F437_9ACTN</name>
<dbReference type="EMBL" id="JBHSBC010000030">
    <property type="protein sequence ID" value="MFC3983428.1"/>
    <property type="molecule type" value="Genomic_DNA"/>
</dbReference>
<proteinExistence type="predicted"/>
<sequence length="45" mass="4751">MKPTAITAETLETGIDIETGRATCNEHGIALWGCAALHKPKDGTQ</sequence>
<keyword evidence="2" id="KW-1185">Reference proteome</keyword>
<accession>A0ABV8F437</accession>
<protein>
    <submittedName>
        <fullName evidence="1">Uncharacterized protein</fullName>
    </submittedName>
</protein>
<reference evidence="2" key="1">
    <citation type="journal article" date="2019" name="Int. J. Syst. Evol. Microbiol.">
        <title>The Global Catalogue of Microorganisms (GCM) 10K type strain sequencing project: providing services to taxonomists for standard genome sequencing and annotation.</title>
        <authorList>
            <consortium name="The Broad Institute Genomics Platform"/>
            <consortium name="The Broad Institute Genome Sequencing Center for Infectious Disease"/>
            <person name="Wu L."/>
            <person name="Ma J."/>
        </authorList>
    </citation>
    <scope>NUCLEOTIDE SEQUENCE [LARGE SCALE GENOMIC DNA]</scope>
    <source>
        <strain evidence="2">TBRC 7912</strain>
    </source>
</reference>
<dbReference type="RefSeq" id="WP_386192572.1">
    <property type="nucleotide sequence ID" value="NZ_JBHSBC010000030.1"/>
</dbReference>